<keyword evidence="3" id="KW-1185">Reference proteome</keyword>
<dbReference type="OrthoDB" id="10252718at2759"/>
<protein>
    <recommendedName>
        <fullName evidence="4">39S ribosomal protein L54, mitochondrial</fullName>
    </recommendedName>
</protein>
<feature type="region of interest" description="Disordered" evidence="1">
    <location>
        <begin position="14"/>
        <end position="38"/>
    </location>
</feature>
<dbReference type="EMBL" id="JAAPAO010000257">
    <property type="protein sequence ID" value="KAF4665556.1"/>
    <property type="molecule type" value="Genomic_DNA"/>
</dbReference>
<proteinExistence type="predicted"/>
<evidence type="ECO:0008006" key="4">
    <source>
        <dbReference type="Google" id="ProtNLM"/>
    </source>
</evidence>
<dbReference type="Pfam" id="PF08561">
    <property type="entry name" value="Ribosomal_L37"/>
    <property type="match status" value="1"/>
</dbReference>
<dbReference type="Proteomes" id="UP000591131">
    <property type="component" value="Unassembled WGS sequence"/>
</dbReference>
<evidence type="ECO:0000313" key="2">
    <source>
        <dbReference type="EMBL" id="KAF4665556.1"/>
    </source>
</evidence>
<dbReference type="AlphaFoldDB" id="A0A7J6M278"/>
<organism evidence="2 3">
    <name type="scientific">Perkinsus chesapeaki</name>
    <name type="common">Clam parasite</name>
    <name type="synonym">Perkinsus andrewsi</name>
    <dbReference type="NCBI Taxonomy" id="330153"/>
    <lineage>
        <taxon>Eukaryota</taxon>
        <taxon>Sar</taxon>
        <taxon>Alveolata</taxon>
        <taxon>Perkinsozoa</taxon>
        <taxon>Perkinsea</taxon>
        <taxon>Perkinsida</taxon>
        <taxon>Perkinsidae</taxon>
        <taxon>Perkinsus</taxon>
    </lineage>
</organism>
<sequence length="132" mass="15375">MSLLRRFCRPLTQAMQRGPKKKKGGGSAASTHEAAPVDPADNQLFNIYTTRSEDEKILPDEHYPKWLWSLEQPGPGYGELSLMFVHGVNIENATMYHYHRFLRKHRVLVITHNNIRLKKKFKKSSDWRVMTP</sequence>
<dbReference type="InterPro" id="IPR013870">
    <property type="entry name" value="Ribosomal_mL54"/>
</dbReference>
<reference evidence="2 3" key="1">
    <citation type="submission" date="2020-04" db="EMBL/GenBank/DDBJ databases">
        <title>Perkinsus chesapeaki whole genome sequence.</title>
        <authorList>
            <person name="Bogema D.R."/>
        </authorList>
    </citation>
    <scope>NUCLEOTIDE SEQUENCE [LARGE SCALE GENOMIC DNA]</scope>
    <source>
        <strain evidence="2">ATCC PRA-425</strain>
    </source>
</reference>
<evidence type="ECO:0000256" key="1">
    <source>
        <dbReference type="SAM" id="MobiDB-lite"/>
    </source>
</evidence>
<name>A0A7J6M278_PERCH</name>
<comment type="caution">
    <text evidence="2">The sequence shown here is derived from an EMBL/GenBank/DDBJ whole genome shotgun (WGS) entry which is preliminary data.</text>
</comment>
<evidence type="ECO:0000313" key="3">
    <source>
        <dbReference type="Proteomes" id="UP000591131"/>
    </source>
</evidence>
<gene>
    <name evidence="2" type="ORF">FOL47_004524</name>
</gene>
<accession>A0A7J6M278</accession>